<organism evidence="1 2">
    <name type="scientific">Microbacterium ginsengiterrae</name>
    <dbReference type="NCBI Taxonomy" id="546115"/>
    <lineage>
        <taxon>Bacteria</taxon>
        <taxon>Bacillati</taxon>
        <taxon>Actinomycetota</taxon>
        <taxon>Actinomycetes</taxon>
        <taxon>Micrococcales</taxon>
        <taxon>Microbacteriaceae</taxon>
        <taxon>Microbacterium</taxon>
    </lineage>
</organism>
<dbReference type="RefSeq" id="WP_184281890.1">
    <property type="nucleotide sequence ID" value="NZ_BAAAPG010000001.1"/>
</dbReference>
<sequence>MHKTTKAVIAVGAATVLMLGGGGSLAYWQTSVSSSATTFQTGYMSMDTREREWFVNGAPVADLSGYTIVPGDVIVYEETIRVEGEGTNLHLAADVAFGEMTAVHYEHANEDKTAAMAGAIQPTYTLTGDNGATVYPTDEQDVFGVDLDTTIGDLHLTIVFAWPFGTPGSDGNDTMDAKVTLDATGITLRQVPEPLSEVN</sequence>
<comment type="caution">
    <text evidence="1">The sequence shown here is derived from an EMBL/GenBank/DDBJ whole genome shotgun (WGS) entry which is preliminary data.</text>
</comment>
<dbReference type="EMBL" id="JACHMU010000001">
    <property type="protein sequence ID" value="MBB5742454.1"/>
    <property type="molecule type" value="Genomic_DNA"/>
</dbReference>
<evidence type="ECO:0000313" key="1">
    <source>
        <dbReference type="EMBL" id="MBB5742454.1"/>
    </source>
</evidence>
<accession>A0A7W9FCP0</accession>
<protein>
    <submittedName>
        <fullName evidence="1">Alternate signal-mediated exported protein</fullName>
    </submittedName>
</protein>
<dbReference type="Proteomes" id="UP000517712">
    <property type="component" value="Unassembled WGS sequence"/>
</dbReference>
<proteinExistence type="predicted"/>
<gene>
    <name evidence="1" type="ORF">HD600_000951</name>
</gene>
<dbReference type="NCBIfam" id="TIGR04089">
    <property type="entry name" value="exp_by_SipW_III"/>
    <property type="match status" value="1"/>
</dbReference>
<keyword evidence="2" id="KW-1185">Reference proteome</keyword>
<dbReference type="AlphaFoldDB" id="A0A7W9FCP0"/>
<dbReference type="InterPro" id="IPR024006">
    <property type="entry name" value="Alt_signal_exp_actinobact"/>
</dbReference>
<name>A0A7W9FCP0_9MICO</name>
<evidence type="ECO:0000313" key="2">
    <source>
        <dbReference type="Proteomes" id="UP000517712"/>
    </source>
</evidence>
<reference evidence="1 2" key="1">
    <citation type="submission" date="2020-08" db="EMBL/GenBank/DDBJ databases">
        <title>Sequencing the genomes of 1000 actinobacteria strains.</title>
        <authorList>
            <person name="Klenk H.-P."/>
        </authorList>
    </citation>
    <scope>NUCLEOTIDE SEQUENCE [LARGE SCALE GENOMIC DNA]</scope>
    <source>
        <strain evidence="1 2">DSM 24823</strain>
    </source>
</reference>